<dbReference type="EMBL" id="JAIZAY010000017">
    <property type="protein sequence ID" value="KAJ8026131.1"/>
    <property type="molecule type" value="Genomic_DNA"/>
</dbReference>
<feature type="compositionally biased region" description="Basic residues" evidence="3">
    <location>
        <begin position="1"/>
        <end position="10"/>
    </location>
</feature>
<evidence type="ECO:0000256" key="1">
    <source>
        <dbReference type="ARBA" id="ARBA00006781"/>
    </source>
</evidence>
<dbReference type="PIRSF" id="PIRSF028983">
    <property type="entry name" value="BCP1"/>
    <property type="match status" value="1"/>
</dbReference>
<feature type="compositionally biased region" description="Basic and acidic residues" evidence="3">
    <location>
        <begin position="11"/>
        <end position="26"/>
    </location>
</feature>
<comment type="caution">
    <text evidence="4">The sequence shown here is derived from an EMBL/GenBank/DDBJ whole genome shotgun (WGS) entry which is preliminary data.</text>
</comment>
<dbReference type="OrthoDB" id="27543at2759"/>
<dbReference type="Pfam" id="PF13862">
    <property type="entry name" value="BCCIP"/>
    <property type="match status" value="1"/>
</dbReference>
<dbReference type="AlphaFoldDB" id="A0A9Q0YTY3"/>
<evidence type="ECO:0000256" key="2">
    <source>
        <dbReference type="PIRNR" id="PIRNR028983"/>
    </source>
</evidence>
<sequence length="312" mass="35691">MASSTKKKHVEVREEDKEEQVVHRSEDEDSDDDNSGEEESADEEINEEIQVDFEAFPPEQGDFHGIKKLLQQLFLKSSVDISGVTDIILSQNHIGCVLKQSEAQIAEESDSDDEIDDNIYGIASVISLSDKQDIPCVKQIRGLLLTKCDQCADKNILAEFKKLMTSDQNKVGLLISERFFNIPPQLAPPLHQSLQDDLSKAKMKNDKYNFDFFVLMCKSYETLEERKKKKKRKESKLYEEERNVFFSNAEDEIFQEEAILKFKYSITEETDTAIGGCWSSDETQLGTFRTVLVVPASRMDHIVKEIQTNLNE</sequence>
<dbReference type="PANTHER" id="PTHR13261">
    <property type="entry name" value="BRCA2 AND CDKN1A INTERACTING PROTEIN"/>
    <property type="match status" value="1"/>
</dbReference>
<evidence type="ECO:0000313" key="5">
    <source>
        <dbReference type="Proteomes" id="UP001152320"/>
    </source>
</evidence>
<organism evidence="4 5">
    <name type="scientific">Holothuria leucospilota</name>
    <name type="common">Black long sea cucumber</name>
    <name type="synonym">Mertensiothuria leucospilota</name>
    <dbReference type="NCBI Taxonomy" id="206669"/>
    <lineage>
        <taxon>Eukaryota</taxon>
        <taxon>Metazoa</taxon>
        <taxon>Echinodermata</taxon>
        <taxon>Eleutherozoa</taxon>
        <taxon>Echinozoa</taxon>
        <taxon>Holothuroidea</taxon>
        <taxon>Aspidochirotacea</taxon>
        <taxon>Aspidochirotida</taxon>
        <taxon>Holothuriidae</taxon>
        <taxon>Holothuria</taxon>
    </lineage>
</organism>
<comment type="similarity">
    <text evidence="1 2">Belongs to the BCP1 family.</text>
</comment>
<keyword evidence="5" id="KW-1185">Reference proteome</keyword>
<evidence type="ECO:0000256" key="3">
    <source>
        <dbReference type="SAM" id="MobiDB-lite"/>
    </source>
</evidence>
<gene>
    <name evidence="4" type="ORF">HOLleu_33886</name>
</gene>
<protein>
    <recommendedName>
        <fullName evidence="2">Protein BCCIP homolog</fullName>
    </recommendedName>
</protein>
<feature type="compositionally biased region" description="Acidic residues" evidence="3">
    <location>
        <begin position="27"/>
        <end position="45"/>
    </location>
</feature>
<dbReference type="GO" id="GO:0005634">
    <property type="term" value="C:nucleus"/>
    <property type="evidence" value="ECO:0007669"/>
    <property type="project" value="TreeGrafter"/>
</dbReference>
<accession>A0A9Q0YTY3</accession>
<dbReference type="Proteomes" id="UP001152320">
    <property type="component" value="Chromosome 17"/>
</dbReference>
<dbReference type="PANTHER" id="PTHR13261:SF0">
    <property type="entry name" value="BRCA2 AND CDKN1A-INTERACTING PROTEIN"/>
    <property type="match status" value="1"/>
</dbReference>
<proteinExistence type="inferred from homology"/>
<reference evidence="4" key="1">
    <citation type="submission" date="2021-10" db="EMBL/GenBank/DDBJ databases">
        <title>Tropical sea cucumber genome reveals ecological adaptation and Cuvierian tubules defense mechanism.</title>
        <authorList>
            <person name="Chen T."/>
        </authorList>
    </citation>
    <scope>NUCLEOTIDE SEQUENCE</scope>
    <source>
        <strain evidence="4">Nanhai2018</strain>
        <tissue evidence="4">Muscle</tissue>
    </source>
</reference>
<dbReference type="InterPro" id="IPR025602">
    <property type="entry name" value="BCP1_family"/>
</dbReference>
<name>A0A9Q0YTY3_HOLLE</name>
<evidence type="ECO:0000313" key="4">
    <source>
        <dbReference type="EMBL" id="KAJ8026131.1"/>
    </source>
</evidence>
<feature type="region of interest" description="Disordered" evidence="3">
    <location>
        <begin position="1"/>
        <end position="45"/>
    </location>
</feature>